<dbReference type="AlphaFoldDB" id="A0AAE1ZEN9"/>
<dbReference type="Gene3D" id="3.20.20.190">
    <property type="entry name" value="Phosphatidylinositol (PI) phosphodiesterase"/>
    <property type="match status" value="1"/>
</dbReference>
<accession>A0AAE1ZEN9</accession>
<dbReference type="CDD" id="cd08616">
    <property type="entry name" value="PI-PLCXD1c"/>
    <property type="match status" value="1"/>
</dbReference>
<protein>
    <recommendedName>
        <fullName evidence="3">PI-PLC X domain-containing protein 3</fullName>
    </recommendedName>
</protein>
<dbReference type="PANTHER" id="PTHR13593">
    <property type="match status" value="1"/>
</dbReference>
<dbReference type="Proteomes" id="UP001292079">
    <property type="component" value="Unassembled WGS sequence"/>
</dbReference>
<evidence type="ECO:0008006" key="3">
    <source>
        <dbReference type="Google" id="ProtNLM"/>
    </source>
</evidence>
<name>A0AAE1ZEN9_SCHME</name>
<dbReference type="SUPFAM" id="SSF51695">
    <property type="entry name" value="PLC-like phosphodiesterases"/>
    <property type="match status" value="1"/>
</dbReference>
<organism evidence="1 2">
    <name type="scientific">Schistosoma mekongi</name>
    <name type="common">Parasitic worm</name>
    <dbReference type="NCBI Taxonomy" id="38744"/>
    <lineage>
        <taxon>Eukaryota</taxon>
        <taxon>Metazoa</taxon>
        <taxon>Spiralia</taxon>
        <taxon>Lophotrochozoa</taxon>
        <taxon>Platyhelminthes</taxon>
        <taxon>Trematoda</taxon>
        <taxon>Digenea</taxon>
        <taxon>Strigeidida</taxon>
        <taxon>Schistosomatoidea</taxon>
        <taxon>Schistosomatidae</taxon>
        <taxon>Schistosoma</taxon>
    </lineage>
</organism>
<dbReference type="PANTHER" id="PTHR13593:SF113">
    <property type="entry name" value="SI:DKEY-266F7.9"/>
    <property type="match status" value="1"/>
</dbReference>
<keyword evidence="2" id="KW-1185">Reference proteome</keyword>
<dbReference type="GO" id="GO:0006629">
    <property type="term" value="P:lipid metabolic process"/>
    <property type="evidence" value="ECO:0007669"/>
    <property type="project" value="InterPro"/>
</dbReference>
<comment type="caution">
    <text evidence="1">The sequence shown here is derived from an EMBL/GenBank/DDBJ whole genome shotgun (WGS) entry which is preliminary data.</text>
</comment>
<evidence type="ECO:0000313" key="2">
    <source>
        <dbReference type="Proteomes" id="UP001292079"/>
    </source>
</evidence>
<evidence type="ECO:0000313" key="1">
    <source>
        <dbReference type="EMBL" id="KAK4471907.1"/>
    </source>
</evidence>
<reference evidence="1" key="1">
    <citation type="submission" date="2022-04" db="EMBL/GenBank/DDBJ databases">
        <authorList>
            <person name="Xu L."/>
            <person name="Lv Z."/>
        </authorList>
    </citation>
    <scope>NUCLEOTIDE SEQUENCE</scope>
    <source>
        <strain evidence="1">LV_2022a</strain>
    </source>
</reference>
<sequence>MINPRSWMSDLPSHISQKALNLISIPGSHDSFTYFITQHSPPSPDAPIFNLSTCLPRSILSRILYPWSVTQSLSLVDQLNAGIRYFDFRICAQRKRFLKKCESTNYEFYLVHGQYANLLSTELQNILDFLQTNPKEVLIVDCNHFYNFKTDEQKDCFESVVLKILGSFMFPYQQNIPTLEELWSAKQQIIFISCHRKAPEKINIKFWPSHSIKSFWPKTVDPSAMVSFLNDHIQPYHHRPNNTFCVHQGVLTPNKSFCLLHPFSSVRHLAEVAGKYYKQWLNKPDQLAGPDGINITLIDFFSTTYPTYIRDVVLINYKTWPNVGISK</sequence>
<gene>
    <name evidence="1" type="ORF">MN116_005292</name>
</gene>
<proteinExistence type="predicted"/>
<dbReference type="InterPro" id="IPR042158">
    <property type="entry name" value="PLCXD1/2/3"/>
</dbReference>
<dbReference type="InterPro" id="IPR017946">
    <property type="entry name" value="PLC-like_Pdiesterase_TIM-brl"/>
</dbReference>
<dbReference type="EMBL" id="JALJAT010000003">
    <property type="protein sequence ID" value="KAK4471907.1"/>
    <property type="molecule type" value="Genomic_DNA"/>
</dbReference>
<reference evidence="1" key="2">
    <citation type="journal article" date="2023" name="Infect Dis Poverty">
        <title>Chromosome-scale genome of the human blood fluke Schistosoma mekongi and its implications for public health.</title>
        <authorList>
            <person name="Zhou M."/>
            <person name="Xu L."/>
            <person name="Xu D."/>
            <person name="Chen W."/>
            <person name="Khan J."/>
            <person name="Hu Y."/>
            <person name="Huang H."/>
            <person name="Wei H."/>
            <person name="Zhang Y."/>
            <person name="Chusongsang P."/>
            <person name="Tanasarnprasert K."/>
            <person name="Hu X."/>
            <person name="Limpanont Y."/>
            <person name="Lv Z."/>
        </authorList>
    </citation>
    <scope>NUCLEOTIDE SEQUENCE</scope>
    <source>
        <strain evidence="1">LV_2022a</strain>
    </source>
</reference>
<dbReference type="GO" id="GO:0008081">
    <property type="term" value="F:phosphoric diester hydrolase activity"/>
    <property type="evidence" value="ECO:0007669"/>
    <property type="project" value="InterPro"/>
</dbReference>
<dbReference type="Pfam" id="PF26146">
    <property type="entry name" value="PI-PLC_X"/>
    <property type="match status" value="1"/>
</dbReference>
<dbReference type="InterPro" id="IPR051057">
    <property type="entry name" value="PI-PLC_domain"/>
</dbReference>